<accession>A0ABT2TT91</accession>
<reference evidence="1 2" key="1">
    <citation type="journal article" date="2021" name="ISME Commun">
        <title>Automated analysis of genomic sequences facilitates high-throughput and comprehensive description of bacteria.</title>
        <authorList>
            <person name="Hitch T.C.A."/>
        </authorList>
    </citation>
    <scope>NUCLEOTIDE SEQUENCE [LARGE SCALE GENOMIC DNA]</scope>
    <source>
        <strain evidence="1 2">Sanger_23</strain>
    </source>
</reference>
<organism evidence="1 2">
    <name type="scientific">Blautia ammoniilytica</name>
    <dbReference type="NCBI Taxonomy" id="2981782"/>
    <lineage>
        <taxon>Bacteria</taxon>
        <taxon>Bacillati</taxon>
        <taxon>Bacillota</taxon>
        <taxon>Clostridia</taxon>
        <taxon>Lachnospirales</taxon>
        <taxon>Lachnospiraceae</taxon>
        <taxon>Blautia</taxon>
    </lineage>
</organism>
<evidence type="ECO:0000313" key="2">
    <source>
        <dbReference type="Proteomes" id="UP001652409"/>
    </source>
</evidence>
<dbReference type="Proteomes" id="UP001652409">
    <property type="component" value="Unassembled WGS sequence"/>
</dbReference>
<proteinExistence type="predicted"/>
<name>A0ABT2TT91_9FIRM</name>
<keyword evidence="2" id="KW-1185">Reference proteome</keyword>
<comment type="caution">
    <text evidence="1">The sequence shown here is derived from an EMBL/GenBank/DDBJ whole genome shotgun (WGS) entry which is preliminary data.</text>
</comment>
<dbReference type="RefSeq" id="WP_195255137.1">
    <property type="nucleotide sequence ID" value="NZ_JAOQJL010000014.1"/>
</dbReference>
<gene>
    <name evidence="1" type="ORF">OCV61_08505</name>
</gene>
<evidence type="ECO:0000313" key="1">
    <source>
        <dbReference type="EMBL" id="MCU6765454.1"/>
    </source>
</evidence>
<sequence length="139" mass="15712">MPVQYSVIIKMGCGKKIAAAVHIDIIVFYFSKQYNEDKKGVCFYEVSEICRENGLKAGCVACAVRIRSDLPSGKTCRECFFLCHRSTDLIYSWLLHLLRFSISVVAAWSIGWNWAGGLCGVVPVCPVPRNRRTYQRKPT</sequence>
<dbReference type="EMBL" id="JAOQJL010000014">
    <property type="protein sequence ID" value="MCU6765454.1"/>
    <property type="molecule type" value="Genomic_DNA"/>
</dbReference>
<protein>
    <submittedName>
        <fullName evidence="1">Uncharacterized protein</fullName>
    </submittedName>
</protein>